<evidence type="ECO:0000313" key="2">
    <source>
        <dbReference type="Proteomes" id="UP000655751"/>
    </source>
</evidence>
<evidence type="ECO:0000313" key="1">
    <source>
        <dbReference type="EMBL" id="MBH0778351.1"/>
    </source>
</evidence>
<gene>
    <name evidence="1" type="ORF">IT779_18885</name>
</gene>
<dbReference type="AlphaFoldDB" id="A0A931ID61"/>
<dbReference type="EMBL" id="JADMLG010000007">
    <property type="protein sequence ID" value="MBH0778351.1"/>
    <property type="molecule type" value="Genomic_DNA"/>
</dbReference>
<dbReference type="InterPro" id="IPR035093">
    <property type="entry name" value="RelE/ParE_toxin_dom_sf"/>
</dbReference>
<dbReference type="Pfam" id="PF05015">
    <property type="entry name" value="HigB-like_toxin"/>
    <property type="match status" value="1"/>
</dbReference>
<organism evidence="1 2">
    <name type="scientific">Nocardia bovistercoris</name>
    <dbReference type="NCBI Taxonomy" id="2785916"/>
    <lineage>
        <taxon>Bacteria</taxon>
        <taxon>Bacillati</taxon>
        <taxon>Actinomycetota</taxon>
        <taxon>Actinomycetes</taxon>
        <taxon>Mycobacteriales</taxon>
        <taxon>Nocardiaceae</taxon>
        <taxon>Nocardia</taxon>
    </lineage>
</organism>
<comment type="caution">
    <text evidence="1">The sequence shown here is derived from an EMBL/GenBank/DDBJ whole genome shotgun (WGS) entry which is preliminary data.</text>
</comment>
<dbReference type="PANTHER" id="PTHR40266:SF2">
    <property type="entry name" value="TOXIN HIGB-1"/>
    <property type="match status" value="1"/>
</dbReference>
<dbReference type="Proteomes" id="UP000655751">
    <property type="component" value="Unassembled WGS sequence"/>
</dbReference>
<sequence length="92" mass="10821">MIQSFRDKETQKLWIDRSVPKLGTVQKVALRKLTMLDAAVELQDLRIPPANRLERLKGDREGQYSIRVNDQWRICFVWEAAGPRDVEIVDYH</sequence>
<protein>
    <submittedName>
        <fullName evidence="1">Type II toxin-antitoxin system RelE/ParE family toxin</fullName>
    </submittedName>
</protein>
<proteinExistence type="predicted"/>
<reference evidence="1" key="1">
    <citation type="submission" date="2020-11" db="EMBL/GenBank/DDBJ databases">
        <title>Nocardia NEAU-351.nov., a novel actinomycete isolated from the cow dung.</title>
        <authorList>
            <person name="Zhang X."/>
        </authorList>
    </citation>
    <scope>NUCLEOTIDE SEQUENCE</scope>
    <source>
        <strain evidence="1">NEAU-351</strain>
    </source>
</reference>
<dbReference type="Gene3D" id="3.30.2310.20">
    <property type="entry name" value="RelE-like"/>
    <property type="match status" value="1"/>
</dbReference>
<dbReference type="RefSeq" id="WP_196150657.1">
    <property type="nucleotide sequence ID" value="NZ_JADMLG010000007.1"/>
</dbReference>
<dbReference type="PANTHER" id="PTHR40266">
    <property type="entry name" value="TOXIN HIGB-1"/>
    <property type="match status" value="1"/>
</dbReference>
<accession>A0A931ID61</accession>
<keyword evidence="2" id="KW-1185">Reference proteome</keyword>
<dbReference type="SUPFAM" id="SSF143011">
    <property type="entry name" value="RelE-like"/>
    <property type="match status" value="1"/>
</dbReference>
<dbReference type="InterPro" id="IPR007711">
    <property type="entry name" value="HigB-1"/>
</dbReference>
<name>A0A931ID61_9NOCA</name>